<evidence type="ECO:0000313" key="2">
    <source>
        <dbReference type="EnsemblProtists" id="EOD15369"/>
    </source>
</evidence>
<dbReference type="InterPro" id="IPR016135">
    <property type="entry name" value="UBQ-conjugating_enzyme/RWD"/>
</dbReference>
<dbReference type="RefSeq" id="XP_005767798.1">
    <property type="nucleotide sequence ID" value="XM_005767741.1"/>
</dbReference>
<dbReference type="Proteomes" id="UP000013827">
    <property type="component" value="Unassembled WGS sequence"/>
</dbReference>
<dbReference type="OMA" id="GPESCSY"/>
<dbReference type="HOGENOM" id="CLU_063065_3_0_1"/>
<dbReference type="STRING" id="2903.R1E340"/>
<reference evidence="2" key="2">
    <citation type="submission" date="2024-10" db="UniProtKB">
        <authorList>
            <consortium name="EnsemblProtists"/>
        </authorList>
    </citation>
    <scope>IDENTIFICATION</scope>
</reference>
<reference evidence="3" key="1">
    <citation type="journal article" date="2013" name="Nature">
        <title>Pan genome of the phytoplankton Emiliania underpins its global distribution.</title>
        <authorList>
            <person name="Read B.A."/>
            <person name="Kegel J."/>
            <person name="Klute M.J."/>
            <person name="Kuo A."/>
            <person name="Lefebvre S.C."/>
            <person name="Maumus F."/>
            <person name="Mayer C."/>
            <person name="Miller J."/>
            <person name="Monier A."/>
            <person name="Salamov A."/>
            <person name="Young J."/>
            <person name="Aguilar M."/>
            <person name="Claverie J.M."/>
            <person name="Frickenhaus S."/>
            <person name="Gonzalez K."/>
            <person name="Herman E.K."/>
            <person name="Lin Y.C."/>
            <person name="Napier J."/>
            <person name="Ogata H."/>
            <person name="Sarno A.F."/>
            <person name="Shmutz J."/>
            <person name="Schroeder D."/>
            <person name="de Vargas C."/>
            <person name="Verret F."/>
            <person name="von Dassow P."/>
            <person name="Valentin K."/>
            <person name="Van de Peer Y."/>
            <person name="Wheeler G."/>
            <person name="Dacks J.B."/>
            <person name="Delwiche C.F."/>
            <person name="Dyhrman S.T."/>
            <person name="Glockner G."/>
            <person name="John U."/>
            <person name="Richards T."/>
            <person name="Worden A.Z."/>
            <person name="Zhang X."/>
            <person name="Grigoriev I.V."/>
            <person name="Allen A.E."/>
            <person name="Bidle K."/>
            <person name="Borodovsky M."/>
            <person name="Bowler C."/>
            <person name="Brownlee C."/>
            <person name="Cock J.M."/>
            <person name="Elias M."/>
            <person name="Gladyshev V.N."/>
            <person name="Groth M."/>
            <person name="Guda C."/>
            <person name="Hadaegh A."/>
            <person name="Iglesias-Rodriguez M.D."/>
            <person name="Jenkins J."/>
            <person name="Jones B.M."/>
            <person name="Lawson T."/>
            <person name="Leese F."/>
            <person name="Lindquist E."/>
            <person name="Lobanov A."/>
            <person name="Lomsadze A."/>
            <person name="Malik S.B."/>
            <person name="Marsh M.E."/>
            <person name="Mackinder L."/>
            <person name="Mock T."/>
            <person name="Mueller-Roeber B."/>
            <person name="Pagarete A."/>
            <person name="Parker M."/>
            <person name="Probert I."/>
            <person name="Quesneville H."/>
            <person name="Raines C."/>
            <person name="Rensing S.A."/>
            <person name="Riano-Pachon D.M."/>
            <person name="Richier S."/>
            <person name="Rokitta S."/>
            <person name="Shiraiwa Y."/>
            <person name="Soanes D.M."/>
            <person name="van der Giezen M."/>
            <person name="Wahlund T.M."/>
            <person name="Williams B."/>
            <person name="Wilson W."/>
            <person name="Wolfe G."/>
            <person name="Wurch L.L."/>
        </authorList>
    </citation>
    <scope>NUCLEOTIDE SEQUENCE</scope>
</reference>
<dbReference type="EnsemblProtists" id="EOD15369">
    <property type="protein sequence ID" value="EOD15369"/>
    <property type="gene ID" value="EMIHUDRAFT_416247"/>
</dbReference>
<feature type="domain" description="UBC core" evidence="1">
    <location>
        <begin position="12"/>
        <end position="150"/>
    </location>
</feature>
<dbReference type="CDD" id="cd23807">
    <property type="entry name" value="UEV_UBE2V"/>
    <property type="match status" value="1"/>
</dbReference>
<dbReference type="PaxDb" id="2903-EOD15369"/>
<keyword evidence="3" id="KW-1185">Reference proteome</keyword>
<dbReference type="PROSITE" id="PS50127">
    <property type="entry name" value="UBC_2"/>
    <property type="match status" value="1"/>
</dbReference>
<dbReference type="Gene3D" id="3.10.110.10">
    <property type="entry name" value="Ubiquitin Conjugating Enzyme"/>
    <property type="match status" value="1"/>
</dbReference>
<dbReference type="Pfam" id="PF00179">
    <property type="entry name" value="UQ_con"/>
    <property type="match status" value="1"/>
</dbReference>
<accession>A0A0D3IVT4</accession>
<protein>
    <recommendedName>
        <fullName evidence="1">UBC core domain-containing protein</fullName>
    </recommendedName>
</protein>
<dbReference type="AlphaFoldDB" id="A0A0D3IVT4"/>
<dbReference type="GeneID" id="17261515"/>
<dbReference type="InterPro" id="IPR000608">
    <property type="entry name" value="UBC"/>
</dbReference>
<proteinExistence type="predicted"/>
<sequence>MAGQSGEVVIVPRNFVLLDELDKSEKAVGDMTCSYGLVQPDDIWLNHWNGSILGPTSSQVEGRILQLLIFCGKEYPKAAPQVKFISKVNFPGIVSDTGVVDVPKVLSKVGASRQWDSKMRIETILKDIKKALTLPEYRKVLQPQDGAEYS</sequence>
<evidence type="ECO:0000259" key="1">
    <source>
        <dbReference type="PROSITE" id="PS50127"/>
    </source>
</evidence>
<dbReference type="eggNOG" id="KOG0896">
    <property type="taxonomic scope" value="Eukaryota"/>
</dbReference>
<dbReference type="KEGG" id="ehx:EMIHUDRAFT_416247"/>
<name>A0A0D3IVT4_EMIH1</name>
<evidence type="ECO:0000313" key="3">
    <source>
        <dbReference type="Proteomes" id="UP000013827"/>
    </source>
</evidence>
<dbReference type="SUPFAM" id="SSF54495">
    <property type="entry name" value="UBC-like"/>
    <property type="match status" value="1"/>
</dbReference>
<organism evidence="2 3">
    <name type="scientific">Emiliania huxleyi (strain CCMP1516)</name>
    <dbReference type="NCBI Taxonomy" id="280463"/>
    <lineage>
        <taxon>Eukaryota</taxon>
        <taxon>Haptista</taxon>
        <taxon>Haptophyta</taxon>
        <taxon>Prymnesiophyceae</taxon>
        <taxon>Isochrysidales</taxon>
        <taxon>Noelaerhabdaceae</taxon>
        <taxon>Emiliania</taxon>
    </lineage>
</organism>